<evidence type="ECO:0000313" key="2">
    <source>
        <dbReference type="Proteomes" id="UP000724874"/>
    </source>
</evidence>
<evidence type="ECO:0000313" key="1">
    <source>
        <dbReference type="EMBL" id="KAF8899577.1"/>
    </source>
</evidence>
<dbReference type="AlphaFoldDB" id="A0A9P5TLL1"/>
<sequence length="79" mass="8939">MNPHSLLVLLFCRWKHLVSIQLWKSVFLVSLLPLHASLVESFCASILRTPLLQNGLSASSVKVPDCQSLKYHTRGDHAW</sequence>
<organism evidence="1 2">
    <name type="scientific">Gymnopilus junonius</name>
    <name type="common">Spectacular rustgill mushroom</name>
    <name type="synonym">Gymnopilus spectabilis subsp. junonius</name>
    <dbReference type="NCBI Taxonomy" id="109634"/>
    <lineage>
        <taxon>Eukaryota</taxon>
        <taxon>Fungi</taxon>
        <taxon>Dikarya</taxon>
        <taxon>Basidiomycota</taxon>
        <taxon>Agaricomycotina</taxon>
        <taxon>Agaricomycetes</taxon>
        <taxon>Agaricomycetidae</taxon>
        <taxon>Agaricales</taxon>
        <taxon>Agaricineae</taxon>
        <taxon>Hymenogastraceae</taxon>
        <taxon>Gymnopilus</taxon>
    </lineage>
</organism>
<dbReference type="EMBL" id="JADNYJ010000052">
    <property type="protein sequence ID" value="KAF8899577.1"/>
    <property type="molecule type" value="Genomic_DNA"/>
</dbReference>
<name>A0A9P5TLL1_GYMJU</name>
<gene>
    <name evidence="1" type="ORF">CPB84DRAFT_1780091</name>
</gene>
<keyword evidence="2" id="KW-1185">Reference proteome</keyword>
<reference evidence="1" key="1">
    <citation type="submission" date="2020-11" db="EMBL/GenBank/DDBJ databases">
        <authorList>
            <consortium name="DOE Joint Genome Institute"/>
            <person name="Ahrendt S."/>
            <person name="Riley R."/>
            <person name="Andreopoulos W."/>
            <person name="LaButti K."/>
            <person name="Pangilinan J."/>
            <person name="Ruiz-duenas F.J."/>
            <person name="Barrasa J.M."/>
            <person name="Sanchez-Garcia M."/>
            <person name="Camarero S."/>
            <person name="Miyauchi S."/>
            <person name="Serrano A."/>
            <person name="Linde D."/>
            <person name="Babiker R."/>
            <person name="Drula E."/>
            <person name="Ayuso-Fernandez I."/>
            <person name="Pacheco R."/>
            <person name="Padilla G."/>
            <person name="Ferreira P."/>
            <person name="Barriuso J."/>
            <person name="Kellner H."/>
            <person name="Castanera R."/>
            <person name="Alfaro M."/>
            <person name="Ramirez L."/>
            <person name="Pisabarro A.G."/>
            <person name="Kuo A."/>
            <person name="Tritt A."/>
            <person name="Lipzen A."/>
            <person name="He G."/>
            <person name="Yan M."/>
            <person name="Ng V."/>
            <person name="Cullen D."/>
            <person name="Martin F."/>
            <person name="Rosso M.-N."/>
            <person name="Henrissat B."/>
            <person name="Hibbett D."/>
            <person name="Martinez A.T."/>
            <person name="Grigoriev I.V."/>
        </authorList>
    </citation>
    <scope>NUCLEOTIDE SEQUENCE</scope>
    <source>
        <strain evidence="1">AH 44721</strain>
    </source>
</reference>
<accession>A0A9P5TLL1</accession>
<protein>
    <submittedName>
        <fullName evidence="1">Uncharacterized protein</fullName>
    </submittedName>
</protein>
<proteinExistence type="predicted"/>
<comment type="caution">
    <text evidence="1">The sequence shown here is derived from an EMBL/GenBank/DDBJ whole genome shotgun (WGS) entry which is preliminary data.</text>
</comment>
<dbReference type="Proteomes" id="UP000724874">
    <property type="component" value="Unassembled WGS sequence"/>
</dbReference>